<accession>A0A0H5BNU4</accession>
<dbReference type="InterPro" id="IPR027304">
    <property type="entry name" value="Trigger_fact/SurA_dom_sf"/>
</dbReference>
<feature type="signal peptide" evidence="3">
    <location>
        <begin position="1"/>
        <end position="35"/>
    </location>
</feature>
<evidence type="ECO:0000313" key="6">
    <source>
        <dbReference type="EMBL" id="CUU41137.1"/>
    </source>
</evidence>
<name>A0A0H5BNU4_BLAVI</name>
<reference evidence="5" key="1">
    <citation type="journal article" date="2015" name="Genome Announc.">
        <title>Complete Genome Sequence of the Bacteriochlorophyll b-Producing Photosynthetic Bacterium Blastochloris viridis.</title>
        <authorList>
            <person name="Tsukatani Y."/>
            <person name="Hirose Y."/>
            <person name="Harada J."/>
            <person name="Misawa N."/>
            <person name="Mori K."/>
            <person name="Inoue K."/>
            <person name="Tamiaki H."/>
        </authorList>
    </citation>
    <scope>NUCLEOTIDE SEQUENCE [LARGE SCALE GENOMIC DNA]</scope>
    <source>
        <strain evidence="5">DSM 133</strain>
    </source>
</reference>
<reference evidence="6" key="2">
    <citation type="submission" date="2015-11" db="EMBL/GenBank/DDBJ databases">
        <authorList>
            <person name="Zhang Y."/>
            <person name="Guo Z."/>
        </authorList>
    </citation>
    <scope>NUCLEOTIDE SEQUENCE</scope>
    <source>
        <strain evidence="6">1</strain>
    </source>
</reference>
<sequence length="314" mass="34230">MMSSLLAVWRTKVRIVCLGAAVMAGACALASPASAQVVALVNGEPITTLDVAHRTRLLTLINQGRTPGRKDVVEELVDERLKLREAAKFGAVPADSEVDTAFANVAGRARMSADQFSQMLNAQGSNARSFKNRLRADIAWNGLVRARYKVVAQVGDKDVAVALDARKQSGAKQMTEYTLRQVVFVVPRGASDAVIDTRRREAEALRSRFQGCDEGIAAARGLREVVVRAPIRKTSADLTPALRDLFNNTPDGKAAAPERTEAGVELVAVCSRRDLAGQTVAHNEIRQELVSERLQTQAQRYIAELRRAALIEYR</sequence>
<dbReference type="Pfam" id="PF09312">
    <property type="entry name" value="SurA_N"/>
    <property type="match status" value="1"/>
</dbReference>
<dbReference type="EMBL" id="AP014854">
    <property type="protein sequence ID" value="BAR98243.1"/>
    <property type="molecule type" value="Genomic_DNA"/>
</dbReference>
<dbReference type="PANTHER" id="PTHR47637">
    <property type="entry name" value="CHAPERONE SURA"/>
    <property type="match status" value="1"/>
</dbReference>
<dbReference type="RefSeq" id="WP_055036429.1">
    <property type="nucleotide sequence ID" value="NZ_CP012946.1"/>
</dbReference>
<evidence type="ECO:0000256" key="3">
    <source>
        <dbReference type="SAM" id="SignalP"/>
    </source>
</evidence>
<keyword evidence="1 3" id="KW-0732">Signal</keyword>
<evidence type="ECO:0000313" key="5">
    <source>
        <dbReference type="EMBL" id="BAR98243.1"/>
    </source>
</evidence>
<dbReference type="STRING" id="1079.BVIR_681"/>
<dbReference type="Gene3D" id="1.10.4030.10">
    <property type="entry name" value="Porin chaperone SurA, peptide-binding domain"/>
    <property type="match status" value="1"/>
</dbReference>
<evidence type="ECO:0000256" key="1">
    <source>
        <dbReference type="ARBA" id="ARBA00022729"/>
    </source>
</evidence>
<dbReference type="EMBL" id="LN907867">
    <property type="protein sequence ID" value="CUU41137.1"/>
    <property type="molecule type" value="Genomic_DNA"/>
</dbReference>
<dbReference type="SUPFAM" id="SSF109998">
    <property type="entry name" value="Triger factor/SurA peptide-binding domain-like"/>
    <property type="match status" value="1"/>
</dbReference>
<feature type="chain" id="PRO_5014229187" evidence="3">
    <location>
        <begin position="36"/>
        <end position="314"/>
    </location>
</feature>
<dbReference type="OrthoDB" id="9791746at2"/>
<dbReference type="KEGG" id="bvr:BVIR_681"/>
<protein>
    <submittedName>
        <fullName evidence="6">Peptidyl-prolyl cis-trans isomerase SurA</fullName>
    </submittedName>
    <submittedName>
        <fullName evidence="5">Survival protein SurA</fullName>
    </submittedName>
</protein>
<dbReference type="PANTHER" id="PTHR47637:SF1">
    <property type="entry name" value="CHAPERONE SURA"/>
    <property type="match status" value="1"/>
</dbReference>
<keyword evidence="6" id="KW-0413">Isomerase</keyword>
<dbReference type="AlphaFoldDB" id="A0A0H5BNU4"/>
<feature type="domain" description="SurA N-terminal" evidence="4">
    <location>
        <begin position="36"/>
        <end position="139"/>
    </location>
</feature>
<keyword evidence="7" id="KW-1185">Reference proteome</keyword>
<gene>
    <name evidence="5" type="ORF">BV133_650</name>
    <name evidence="6" type="ORF">BVIRIDIS_01250</name>
</gene>
<dbReference type="InterPro" id="IPR015391">
    <property type="entry name" value="SurA_N"/>
</dbReference>
<evidence type="ECO:0000259" key="4">
    <source>
        <dbReference type="Pfam" id="PF09312"/>
    </source>
</evidence>
<dbReference type="GO" id="GO:0003755">
    <property type="term" value="F:peptidyl-prolyl cis-trans isomerase activity"/>
    <property type="evidence" value="ECO:0007669"/>
    <property type="project" value="UniProtKB-KW"/>
</dbReference>
<organism evidence="6 7">
    <name type="scientific">Blastochloris viridis</name>
    <name type="common">Rhodopseudomonas viridis</name>
    <dbReference type="NCBI Taxonomy" id="1079"/>
    <lineage>
        <taxon>Bacteria</taxon>
        <taxon>Pseudomonadati</taxon>
        <taxon>Pseudomonadota</taxon>
        <taxon>Alphaproteobacteria</taxon>
        <taxon>Hyphomicrobiales</taxon>
        <taxon>Blastochloridaceae</taxon>
        <taxon>Blastochloris</taxon>
    </lineage>
</organism>
<dbReference type="InterPro" id="IPR050280">
    <property type="entry name" value="OMP_Chaperone_SurA"/>
</dbReference>
<evidence type="ECO:0000313" key="7">
    <source>
        <dbReference type="Proteomes" id="UP000065734"/>
    </source>
</evidence>
<evidence type="ECO:0000256" key="2">
    <source>
        <dbReference type="ARBA" id="ARBA00023110"/>
    </source>
</evidence>
<proteinExistence type="predicted"/>
<keyword evidence="2" id="KW-0697">Rotamase</keyword>
<dbReference type="Proteomes" id="UP000065734">
    <property type="component" value="Chromosome I"/>
</dbReference>
<reference evidence="7" key="3">
    <citation type="journal article" date="2016" name="Genome Announc.">
        <title>Revised genome sequence of the purple photosynthetic bacterium Blastochloris viridis.</title>
        <authorList>
            <person name="Liu L.N."/>
            <person name="Faulkner M."/>
            <person name="Liu X."/>
            <person name="Huang F."/>
            <person name="Darby A.C."/>
            <person name="Hall N."/>
        </authorList>
    </citation>
    <scope>NUCLEOTIDE SEQUENCE [LARGE SCALE GENOMIC DNA]</scope>
    <source>
        <strain evidence="7">ATCC 19567 / DSM 133 / F</strain>
    </source>
</reference>